<keyword evidence="3" id="KW-0723">Serine/threonine-protein kinase</keyword>
<dbReference type="InterPro" id="IPR000719">
    <property type="entry name" value="Prot_kinase_dom"/>
</dbReference>
<dbReference type="FunFam" id="3.30.200.20:FF:000021">
    <property type="entry name" value="probable serine/threonine-protein kinase At1g54610"/>
    <property type="match status" value="1"/>
</dbReference>
<evidence type="ECO:0000256" key="1">
    <source>
        <dbReference type="ARBA" id="ARBA00006485"/>
    </source>
</evidence>
<feature type="region of interest" description="Disordered" evidence="11">
    <location>
        <begin position="1"/>
        <end position="28"/>
    </location>
</feature>
<evidence type="ECO:0000256" key="6">
    <source>
        <dbReference type="ARBA" id="ARBA00022741"/>
    </source>
</evidence>
<keyword evidence="6 10" id="KW-0547">Nucleotide-binding</keyword>
<dbReference type="EC" id="2.7.11.23" evidence="2"/>
<evidence type="ECO:0000256" key="2">
    <source>
        <dbReference type="ARBA" id="ARBA00012409"/>
    </source>
</evidence>
<keyword evidence="14" id="KW-1185">Reference proteome</keyword>
<feature type="domain" description="Protein kinase" evidence="12">
    <location>
        <begin position="142"/>
        <end position="426"/>
    </location>
</feature>
<dbReference type="InterPro" id="IPR011009">
    <property type="entry name" value="Kinase-like_dom_sf"/>
</dbReference>
<evidence type="ECO:0000313" key="13">
    <source>
        <dbReference type="EMBL" id="KAG2651621.1"/>
    </source>
</evidence>
<dbReference type="AlphaFoldDB" id="A0A8T0WPU1"/>
<evidence type="ECO:0000256" key="7">
    <source>
        <dbReference type="ARBA" id="ARBA00022777"/>
    </source>
</evidence>
<feature type="compositionally biased region" description="Polar residues" evidence="11">
    <location>
        <begin position="552"/>
        <end position="569"/>
    </location>
</feature>
<dbReference type="Gene3D" id="3.30.200.20">
    <property type="entry name" value="Phosphorylase Kinase, domain 1"/>
    <property type="match status" value="1"/>
</dbReference>
<name>A0A8T0WPU1_PANVG</name>
<evidence type="ECO:0000256" key="3">
    <source>
        <dbReference type="ARBA" id="ARBA00022527"/>
    </source>
</evidence>
<dbReference type="SMART" id="SM00220">
    <property type="entry name" value="S_TKc"/>
    <property type="match status" value="1"/>
</dbReference>
<dbReference type="InterPro" id="IPR050108">
    <property type="entry name" value="CDK"/>
</dbReference>
<evidence type="ECO:0000256" key="11">
    <source>
        <dbReference type="SAM" id="MobiDB-lite"/>
    </source>
</evidence>
<evidence type="ECO:0000256" key="4">
    <source>
        <dbReference type="ARBA" id="ARBA00022553"/>
    </source>
</evidence>
<dbReference type="GO" id="GO:0032968">
    <property type="term" value="P:positive regulation of transcription elongation by RNA polymerase II"/>
    <property type="evidence" value="ECO:0007669"/>
    <property type="project" value="TreeGrafter"/>
</dbReference>
<keyword evidence="4" id="KW-0597">Phosphoprotein</keyword>
<dbReference type="InterPro" id="IPR017441">
    <property type="entry name" value="Protein_kinase_ATP_BS"/>
</dbReference>
<dbReference type="GO" id="GO:0005634">
    <property type="term" value="C:nucleus"/>
    <property type="evidence" value="ECO:0007669"/>
    <property type="project" value="TreeGrafter"/>
</dbReference>
<feature type="binding site" evidence="10">
    <location>
        <position position="171"/>
    </location>
    <ligand>
        <name>ATP</name>
        <dbReference type="ChEBI" id="CHEBI:30616"/>
    </ligand>
</feature>
<dbReference type="Proteomes" id="UP000823388">
    <property type="component" value="Chromosome 1N"/>
</dbReference>
<reference evidence="13" key="1">
    <citation type="submission" date="2020-05" db="EMBL/GenBank/DDBJ databases">
        <title>WGS assembly of Panicum virgatum.</title>
        <authorList>
            <person name="Lovell J.T."/>
            <person name="Jenkins J."/>
            <person name="Shu S."/>
            <person name="Juenger T.E."/>
            <person name="Schmutz J."/>
        </authorList>
    </citation>
    <scope>NUCLEOTIDE SEQUENCE</scope>
    <source>
        <strain evidence="13">AP13</strain>
    </source>
</reference>
<dbReference type="PROSITE" id="PS50011">
    <property type="entry name" value="PROTEIN_KINASE_DOM"/>
    <property type="match status" value="1"/>
</dbReference>
<gene>
    <name evidence="13" type="ORF">PVAP13_1NG293900</name>
</gene>
<dbReference type="Pfam" id="PF00069">
    <property type="entry name" value="Pkinase"/>
    <property type="match status" value="1"/>
</dbReference>
<feature type="compositionally biased region" description="Pro residues" evidence="11">
    <location>
        <begin position="12"/>
        <end position="22"/>
    </location>
</feature>
<dbReference type="CDD" id="cd07840">
    <property type="entry name" value="STKc_CDK9_like"/>
    <property type="match status" value="1"/>
</dbReference>
<dbReference type="FunFam" id="1.10.510.10:FF:000043">
    <property type="entry name" value="probable serine/threonine-protein kinase At1g54610"/>
    <property type="match status" value="1"/>
</dbReference>
<accession>A0A8T0WPU1</accession>
<evidence type="ECO:0000256" key="8">
    <source>
        <dbReference type="ARBA" id="ARBA00022840"/>
    </source>
</evidence>
<keyword evidence="7" id="KW-0418">Kinase</keyword>
<evidence type="ECO:0000259" key="12">
    <source>
        <dbReference type="PROSITE" id="PS50011"/>
    </source>
</evidence>
<keyword evidence="5" id="KW-0808">Transferase</keyword>
<protein>
    <recommendedName>
        <fullName evidence="2">[RNA-polymerase]-subunit kinase</fullName>
        <ecNumber evidence="2">2.7.11.23</ecNumber>
    </recommendedName>
</protein>
<evidence type="ECO:0000256" key="9">
    <source>
        <dbReference type="ARBA" id="ARBA00049280"/>
    </source>
</evidence>
<evidence type="ECO:0000256" key="5">
    <source>
        <dbReference type="ARBA" id="ARBA00022679"/>
    </source>
</evidence>
<dbReference type="InterPro" id="IPR008271">
    <property type="entry name" value="Ser/Thr_kinase_AS"/>
</dbReference>
<dbReference type="GO" id="GO:0000307">
    <property type="term" value="C:cyclin-dependent protein kinase holoenzyme complex"/>
    <property type="evidence" value="ECO:0007669"/>
    <property type="project" value="TreeGrafter"/>
</dbReference>
<dbReference type="Gene3D" id="1.10.510.10">
    <property type="entry name" value="Transferase(Phosphotransferase) domain 1"/>
    <property type="match status" value="1"/>
</dbReference>
<comment type="similarity">
    <text evidence="1">Belongs to the protein kinase superfamily. CMGC Ser/Thr protein kinase family. CDC2/CDKX subfamily.</text>
</comment>
<feature type="compositionally biased region" description="Polar residues" evidence="11">
    <location>
        <begin position="499"/>
        <end position="512"/>
    </location>
</feature>
<feature type="region of interest" description="Disordered" evidence="11">
    <location>
        <begin position="453"/>
        <end position="641"/>
    </location>
</feature>
<evidence type="ECO:0000256" key="10">
    <source>
        <dbReference type="PROSITE-ProRule" id="PRU10141"/>
    </source>
</evidence>
<comment type="caution">
    <text evidence="13">The sequence shown here is derived from an EMBL/GenBank/DDBJ whole genome shotgun (WGS) entry which is preliminary data.</text>
</comment>
<dbReference type="OrthoDB" id="779276at2759"/>
<dbReference type="PROSITE" id="PS00108">
    <property type="entry name" value="PROTEIN_KINASE_ST"/>
    <property type="match status" value="1"/>
</dbReference>
<dbReference type="GO" id="GO:0005524">
    <property type="term" value="F:ATP binding"/>
    <property type="evidence" value="ECO:0007669"/>
    <property type="project" value="UniProtKB-UniRule"/>
</dbReference>
<dbReference type="PANTHER" id="PTHR24056:SF481">
    <property type="entry name" value="OS02G0559300 PROTEIN"/>
    <property type="match status" value="1"/>
</dbReference>
<dbReference type="SUPFAM" id="SSF56112">
    <property type="entry name" value="Protein kinase-like (PK-like)"/>
    <property type="match status" value="1"/>
</dbReference>
<dbReference type="PANTHER" id="PTHR24056">
    <property type="entry name" value="CELL DIVISION PROTEIN KINASE"/>
    <property type="match status" value="1"/>
</dbReference>
<proteinExistence type="inferred from homology"/>
<evidence type="ECO:0000313" key="14">
    <source>
        <dbReference type="Proteomes" id="UP000823388"/>
    </source>
</evidence>
<dbReference type="EMBL" id="CM029038">
    <property type="protein sequence ID" value="KAG2651621.1"/>
    <property type="molecule type" value="Genomic_DNA"/>
</dbReference>
<comment type="catalytic activity">
    <reaction evidence="9">
        <text>[DNA-directed RNA polymerase] + ATP = phospho-[DNA-directed RNA polymerase] + ADP + H(+)</text>
        <dbReference type="Rhea" id="RHEA:10216"/>
        <dbReference type="Rhea" id="RHEA-COMP:11321"/>
        <dbReference type="Rhea" id="RHEA-COMP:11322"/>
        <dbReference type="ChEBI" id="CHEBI:15378"/>
        <dbReference type="ChEBI" id="CHEBI:30616"/>
        <dbReference type="ChEBI" id="CHEBI:43176"/>
        <dbReference type="ChEBI" id="CHEBI:68546"/>
        <dbReference type="ChEBI" id="CHEBI:456216"/>
        <dbReference type="EC" id="2.7.11.23"/>
    </reaction>
</comment>
<dbReference type="GO" id="GO:0008353">
    <property type="term" value="F:RNA polymerase II CTD heptapeptide repeat kinase activity"/>
    <property type="evidence" value="ECO:0007669"/>
    <property type="project" value="UniProtKB-EC"/>
</dbReference>
<sequence>MGGLCSKEGVAEPPPGAPPPLQKAPSQSLKQLITLAAKDEDAALSRTASNTKAGAGAGAAIAPAPAVVVITSLSKSYSTAGAPTHPRRATADYYADGGAPEVISSAPQGFSGEHVIAGWPSWLTSVAGEVVHGWLPRRADTFERLDKIGQGTYSNVYKARDLQSGKIVALKRVRFVNMDPESVRFMAREIHILRRLDHPNVIKLEGIVTSRLSHSLYLVFEYMEHDLAGLAALSGQRFTEPQVKCFMGQILEGLRHCHARGVLHRDIKGSNLLIDGRGVLRIADFGLATTFDPAKSQPMTSRVVTLWYRPPELLLGATEYGVAVDLWSTGCILAELLAGKPIMPGQTEIEQLHKIFKLCGSPSEDYWAKAKLPDVTLFKPQRPYRRKIAETFKDFPPTALELLDTLLAIEPSARGTAASALDSEFFRTKPLACDPASLPKFPPCKEYDAKLRGQEASRQNAAAIGGKGSVSIKPGRDDTKAAPAQDAIADYQRRHARANQKSTSHHYSSQEDSVPGFRIEPPPAAAGRGPAAMQTAGFGSTWYRNDQRGVPTRTSSSVRASTLTSQRSYAPSRGTDLHPSSSAARNANPRYNRLDVAEPANAVGRPGSSHHKDLGVRDTSAGFGGRNKRIHYSGPLMPPGGNMEDMLKEHERQIQQAVRKARVEKEKTNRHHY</sequence>
<organism evidence="13 14">
    <name type="scientific">Panicum virgatum</name>
    <name type="common">Blackwell switchgrass</name>
    <dbReference type="NCBI Taxonomy" id="38727"/>
    <lineage>
        <taxon>Eukaryota</taxon>
        <taxon>Viridiplantae</taxon>
        <taxon>Streptophyta</taxon>
        <taxon>Embryophyta</taxon>
        <taxon>Tracheophyta</taxon>
        <taxon>Spermatophyta</taxon>
        <taxon>Magnoliopsida</taxon>
        <taxon>Liliopsida</taxon>
        <taxon>Poales</taxon>
        <taxon>Poaceae</taxon>
        <taxon>PACMAD clade</taxon>
        <taxon>Panicoideae</taxon>
        <taxon>Panicodae</taxon>
        <taxon>Paniceae</taxon>
        <taxon>Panicinae</taxon>
        <taxon>Panicum</taxon>
        <taxon>Panicum sect. Hiantes</taxon>
    </lineage>
</organism>
<dbReference type="PROSITE" id="PS00107">
    <property type="entry name" value="PROTEIN_KINASE_ATP"/>
    <property type="match status" value="1"/>
</dbReference>
<keyword evidence="8 10" id="KW-0067">ATP-binding</keyword>